<organism evidence="1 2">
    <name type="scientific">Pseudomonas helmanticensis</name>
    <dbReference type="NCBI Taxonomy" id="1471381"/>
    <lineage>
        <taxon>Bacteria</taxon>
        <taxon>Pseudomonadati</taxon>
        <taxon>Pseudomonadota</taxon>
        <taxon>Gammaproteobacteria</taxon>
        <taxon>Pseudomonadales</taxon>
        <taxon>Pseudomonadaceae</taxon>
        <taxon>Pseudomonas</taxon>
    </lineage>
</organism>
<keyword evidence="2" id="KW-1185">Reference proteome</keyword>
<accession>A0ACD2U4T8</accession>
<dbReference type="EMBL" id="FXUY01000001">
    <property type="protein sequence ID" value="SMQ25017.1"/>
    <property type="molecule type" value="Genomic_DNA"/>
</dbReference>
<protein>
    <submittedName>
        <fullName evidence="1">Uncharacterized protein</fullName>
    </submittedName>
</protein>
<gene>
    <name evidence="1" type="ORF">SAMN04488483_2016</name>
</gene>
<sequence length="129" mass="14803">MTYKCWRILIAEELPTLQSRIGKSLNELGYCALTPVRSFRELLGVTQYSHEPFEHFDLMLINGELMAAAGIDPVRFFQSCAQIRHGVIYDARRGQAWAEPIYTTARRHLSLIRTPDRQTLGPLLEQLDV</sequence>
<name>A0ACD2U4T8_9PSED</name>
<dbReference type="Proteomes" id="UP001158048">
    <property type="component" value="Unassembled WGS sequence"/>
</dbReference>
<proteinExistence type="predicted"/>
<evidence type="ECO:0000313" key="1">
    <source>
        <dbReference type="EMBL" id="SMQ25017.1"/>
    </source>
</evidence>
<comment type="caution">
    <text evidence="1">The sequence shown here is derived from an EMBL/GenBank/DDBJ whole genome shotgun (WGS) entry which is preliminary data.</text>
</comment>
<reference evidence="1" key="1">
    <citation type="submission" date="2017-05" db="EMBL/GenBank/DDBJ databases">
        <authorList>
            <person name="Varghese N."/>
            <person name="Submissions S."/>
        </authorList>
    </citation>
    <scope>NUCLEOTIDE SEQUENCE</scope>
    <source>
        <strain evidence="1">LMG 28168</strain>
    </source>
</reference>
<evidence type="ECO:0000313" key="2">
    <source>
        <dbReference type="Proteomes" id="UP001158048"/>
    </source>
</evidence>